<feature type="compositionally biased region" description="Low complexity" evidence="1">
    <location>
        <begin position="120"/>
        <end position="131"/>
    </location>
</feature>
<dbReference type="InterPro" id="IPR052762">
    <property type="entry name" value="PCW_deacetylase/CE"/>
</dbReference>
<proteinExistence type="predicted"/>
<dbReference type="SUPFAM" id="SSF52266">
    <property type="entry name" value="SGNH hydrolase"/>
    <property type="match status" value="1"/>
</dbReference>
<dbReference type="SUPFAM" id="SSF49384">
    <property type="entry name" value="Carbohydrate-binding domain"/>
    <property type="match status" value="1"/>
</dbReference>
<keyword evidence="5" id="KW-1185">Reference proteome</keyword>
<name>A0ABP6YMU3_9ACTN</name>
<keyword evidence="2" id="KW-0732">Signal</keyword>
<dbReference type="Gene3D" id="2.60.120.260">
    <property type="entry name" value="Galactose-binding domain-like"/>
    <property type="match status" value="1"/>
</dbReference>
<dbReference type="InterPro" id="IPR008965">
    <property type="entry name" value="CBM2/CBM3_carb-bd_dom_sf"/>
</dbReference>
<dbReference type="EMBL" id="BAABDQ010000022">
    <property type="protein sequence ID" value="GAA3585945.1"/>
    <property type="molecule type" value="Genomic_DNA"/>
</dbReference>
<dbReference type="Pfam" id="PF17996">
    <property type="entry name" value="CE2_N"/>
    <property type="match status" value="1"/>
</dbReference>
<dbReference type="SMART" id="SM00637">
    <property type="entry name" value="CBD_II"/>
    <property type="match status" value="1"/>
</dbReference>
<evidence type="ECO:0000313" key="5">
    <source>
        <dbReference type="Proteomes" id="UP001500630"/>
    </source>
</evidence>
<dbReference type="PANTHER" id="PTHR37834">
    <property type="entry name" value="GDSL-LIKE LIPASE/ACYLHYDROLASE DOMAIN PROTEIN (AFU_ORTHOLOGUE AFUA_2G00620)"/>
    <property type="match status" value="1"/>
</dbReference>
<dbReference type="CDD" id="cd01831">
    <property type="entry name" value="Endoglucanase_E_like"/>
    <property type="match status" value="1"/>
</dbReference>
<dbReference type="RefSeq" id="WP_345570219.1">
    <property type="nucleotide sequence ID" value="NZ_BAABDQ010000022.1"/>
</dbReference>
<feature type="domain" description="CBM2" evidence="3">
    <location>
        <begin position="26"/>
        <end position="139"/>
    </location>
</feature>
<dbReference type="Proteomes" id="UP001500630">
    <property type="component" value="Unassembled WGS sequence"/>
</dbReference>
<dbReference type="InterPro" id="IPR001087">
    <property type="entry name" value="GDSL"/>
</dbReference>
<evidence type="ECO:0000256" key="1">
    <source>
        <dbReference type="SAM" id="MobiDB-lite"/>
    </source>
</evidence>
<reference evidence="5" key="1">
    <citation type="journal article" date="2019" name="Int. J. Syst. Evol. Microbiol.">
        <title>The Global Catalogue of Microorganisms (GCM) 10K type strain sequencing project: providing services to taxonomists for standard genome sequencing and annotation.</title>
        <authorList>
            <consortium name="The Broad Institute Genomics Platform"/>
            <consortium name="The Broad Institute Genome Sequencing Center for Infectious Disease"/>
            <person name="Wu L."/>
            <person name="Ma J."/>
        </authorList>
    </citation>
    <scope>NUCLEOTIDE SEQUENCE [LARGE SCALE GENOMIC DNA]</scope>
    <source>
        <strain evidence="5">JCM 17326</strain>
    </source>
</reference>
<dbReference type="Gene3D" id="3.40.50.1110">
    <property type="entry name" value="SGNH hydrolase"/>
    <property type="match status" value="1"/>
</dbReference>
<organism evidence="4 5">
    <name type="scientific">Nonomuraea rosea</name>
    <dbReference type="NCBI Taxonomy" id="638574"/>
    <lineage>
        <taxon>Bacteria</taxon>
        <taxon>Bacillati</taxon>
        <taxon>Actinomycetota</taxon>
        <taxon>Actinomycetes</taxon>
        <taxon>Streptosporangiales</taxon>
        <taxon>Streptosporangiaceae</taxon>
        <taxon>Nonomuraea</taxon>
    </lineage>
</organism>
<dbReference type="InterPro" id="IPR001919">
    <property type="entry name" value="CBD2"/>
</dbReference>
<sequence length="480" mass="49478">MAAAAALATGLSLAAVTVPVTAATTAGSLAGTCTATYRQIGSWNGGFQSEVVVTNPGTTPLTGWTVTLTLPAGAAISSLWNGVNSGTTGTVTVANAGYNGAVGAGQSTSFGFTGTGSGSGATASCPTGSSPTPTPTPPGSVLAQAHTTGRVKDQGGSVQYTWPGVSFEGRFHGTGVGIVLNDAGNDYDIQIDNATPATLRAPGRTTHWIGNLGNADHTVRIAKRTEGPWAAGEFGGFVAASGGSILAKPAPRTRQIEFIGDSWTAGYGNMSTNRDCGGSGGVNPNSNADQTFGALAARGLNADYQITAWSGMGMVRNYNGGNAGTDFRTYYDRTLQAVDTSVWQKPSSWKPQVIVIGLGINDFSTALNSGEPWANADALAAAYRSAYLGFLDKLRTRYGSNAYIVLTYPTLSNTTAMADSVQQIVQQRNSQGDSRVKSLHYDNAALGLDLLGCDWHPSLHDHRILAGSVTSFLGTLAVTW</sequence>
<dbReference type="InterPro" id="IPR037461">
    <property type="entry name" value="CtCE2-like_dom"/>
</dbReference>
<dbReference type="Pfam" id="PF00553">
    <property type="entry name" value="CBM_2"/>
    <property type="match status" value="1"/>
</dbReference>
<dbReference type="Gene3D" id="2.60.40.290">
    <property type="match status" value="1"/>
</dbReference>
<dbReference type="PANTHER" id="PTHR37834:SF2">
    <property type="entry name" value="ESTERASE, SGNH HYDROLASE-TYPE"/>
    <property type="match status" value="1"/>
</dbReference>
<feature type="signal peptide" evidence="2">
    <location>
        <begin position="1"/>
        <end position="22"/>
    </location>
</feature>
<protein>
    <recommendedName>
        <fullName evidence="3">CBM2 domain-containing protein</fullName>
    </recommendedName>
</protein>
<dbReference type="Pfam" id="PF00657">
    <property type="entry name" value="Lipase_GDSL"/>
    <property type="match status" value="1"/>
</dbReference>
<feature type="chain" id="PRO_5045706999" description="CBM2 domain-containing protein" evidence="2">
    <location>
        <begin position="23"/>
        <end position="480"/>
    </location>
</feature>
<gene>
    <name evidence="4" type="ORF">GCM10022419_080030</name>
</gene>
<evidence type="ECO:0000256" key="2">
    <source>
        <dbReference type="SAM" id="SignalP"/>
    </source>
</evidence>
<dbReference type="InterPro" id="IPR040794">
    <property type="entry name" value="CE2_N"/>
</dbReference>
<dbReference type="InterPro" id="IPR012291">
    <property type="entry name" value="CBM2_carb-bd_dom_sf"/>
</dbReference>
<dbReference type="PROSITE" id="PS51173">
    <property type="entry name" value="CBM2"/>
    <property type="match status" value="1"/>
</dbReference>
<dbReference type="InterPro" id="IPR036514">
    <property type="entry name" value="SGNH_hydro_sf"/>
</dbReference>
<accession>A0ABP6YMU3</accession>
<feature type="region of interest" description="Disordered" evidence="1">
    <location>
        <begin position="116"/>
        <end position="143"/>
    </location>
</feature>
<comment type="caution">
    <text evidence="4">The sequence shown here is derived from an EMBL/GenBank/DDBJ whole genome shotgun (WGS) entry which is preliminary data.</text>
</comment>
<evidence type="ECO:0000259" key="3">
    <source>
        <dbReference type="PROSITE" id="PS51173"/>
    </source>
</evidence>
<evidence type="ECO:0000313" key="4">
    <source>
        <dbReference type="EMBL" id="GAA3585945.1"/>
    </source>
</evidence>